<evidence type="ECO:0000313" key="4">
    <source>
        <dbReference type="Proteomes" id="UP000468687"/>
    </source>
</evidence>
<keyword evidence="4" id="KW-1185">Reference proteome</keyword>
<dbReference type="CDD" id="cd06558">
    <property type="entry name" value="crotonase-like"/>
    <property type="match status" value="1"/>
</dbReference>
<dbReference type="InterPro" id="IPR000089">
    <property type="entry name" value="Biotin_lipoyl"/>
</dbReference>
<dbReference type="PANTHER" id="PTHR43459">
    <property type="entry name" value="ENOYL-COA HYDRATASE"/>
    <property type="match status" value="1"/>
</dbReference>
<accession>A0A6P0HQL5</accession>
<gene>
    <name evidence="3" type="ORF">G3T38_19470</name>
</gene>
<dbReference type="InterPro" id="IPR011053">
    <property type="entry name" value="Single_hybrid_motif"/>
</dbReference>
<organism evidence="3 4">
    <name type="scientific">Nocardioides zeae</name>
    <dbReference type="NCBI Taxonomy" id="1457234"/>
    <lineage>
        <taxon>Bacteria</taxon>
        <taxon>Bacillati</taxon>
        <taxon>Actinomycetota</taxon>
        <taxon>Actinomycetes</taxon>
        <taxon>Propionibacteriales</taxon>
        <taxon>Nocardioidaceae</taxon>
        <taxon>Nocardioides</taxon>
    </lineage>
</organism>
<dbReference type="PROSITE" id="PS00166">
    <property type="entry name" value="ENOYL_COA_HYDRATASE"/>
    <property type="match status" value="1"/>
</dbReference>
<sequence>MNHIRTVVEDGIGILELARPEVGNALDLPTARDLSAASRSLLADPRVRVLLVQAAGDHFCVGGDVGAMAAHPPAWCTDVASAVHETVLALHDADRVVVAAVQGAAAGAGLSLALLADLVVATPTTRFVPAWGRIGLTPDGGASWLLPRAVGARRAAAMLVGGTVLDGPDALAWGVATELVDGDPRPRARALAASVAEGGWRAAGTTRRLARTAWDVGLADRLVEEAAAVGAARARNGPLLDAWSSRRRQRSRDESVAGPGTPLRAPFAGTVTVHVAVGDDVAAGATLATVEAMKLDAPLTSPHDGTVAAVLVGDGQRADGGSVVLVVR</sequence>
<dbReference type="AlphaFoldDB" id="A0A6P0HQL5"/>
<dbReference type="InterPro" id="IPR029045">
    <property type="entry name" value="ClpP/crotonase-like_dom_sf"/>
</dbReference>
<dbReference type="InterPro" id="IPR001753">
    <property type="entry name" value="Enoyl-CoA_hydra/iso"/>
</dbReference>
<dbReference type="SUPFAM" id="SSF51230">
    <property type="entry name" value="Single hybrid motif"/>
    <property type="match status" value="1"/>
</dbReference>
<dbReference type="PANTHER" id="PTHR43459:SF1">
    <property type="entry name" value="EG:BACN32G11.4 PROTEIN"/>
    <property type="match status" value="1"/>
</dbReference>
<dbReference type="CDD" id="cd06850">
    <property type="entry name" value="biotinyl_domain"/>
    <property type="match status" value="1"/>
</dbReference>
<dbReference type="Gene3D" id="2.40.50.100">
    <property type="match status" value="1"/>
</dbReference>
<feature type="domain" description="Lipoyl-binding" evidence="2">
    <location>
        <begin position="253"/>
        <end position="328"/>
    </location>
</feature>
<evidence type="ECO:0000256" key="1">
    <source>
        <dbReference type="RuleBase" id="RU003707"/>
    </source>
</evidence>
<reference evidence="3 4" key="1">
    <citation type="journal article" date="2014" name="Int. J. Syst. Evol. Microbiol.">
        <title>Nocardioides zeae sp. nov., isolated from the stem of Zea mays.</title>
        <authorList>
            <person name="Glaeser S.P."/>
            <person name="McInroy J.A."/>
            <person name="Busse H.J."/>
            <person name="Kampfer P."/>
        </authorList>
    </citation>
    <scope>NUCLEOTIDE SEQUENCE [LARGE SCALE GENOMIC DNA]</scope>
    <source>
        <strain evidence="3 4">JCM 30728</strain>
    </source>
</reference>
<proteinExistence type="inferred from homology"/>
<name>A0A6P0HQL5_9ACTN</name>
<evidence type="ECO:0000259" key="2">
    <source>
        <dbReference type="PROSITE" id="PS50968"/>
    </source>
</evidence>
<comment type="caution">
    <text evidence="3">The sequence shown here is derived from an EMBL/GenBank/DDBJ whole genome shotgun (WGS) entry which is preliminary data.</text>
</comment>
<dbReference type="InterPro" id="IPR018376">
    <property type="entry name" value="Enoyl-CoA_hyd/isom_CS"/>
</dbReference>
<evidence type="ECO:0000313" key="3">
    <source>
        <dbReference type="EMBL" id="NEN80434.1"/>
    </source>
</evidence>
<dbReference type="EMBL" id="JAAGXA010000020">
    <property type="protein sequence ID" value="NEN80434.1"/>
    <property type="molecule type" value="Genomic_DNA"/>
</dbReference>
<dbReference type="RefSeq" id="WP_163774295.1">
    <property type="nucleotide sequence ID" value="NZ_JAAGXA010000020.1"/>
</dbReference>
<dbReference type="Pfam" id="PF00364">
    <property type="entry name" value="Biotin_lipoyl"/>
    <property type="match status" value="1"/>
</dbReference>
<dbReference type="Pfam" id="PF00378">
    <property type="entry name" value="ECH_1"/>
    <property type="match status" value="1"/>
</dbReference>
<dbReference type="GO" id="GO:0003824">
    <property type="term" value="F:catalytic activity"/>
    <property type="evidence" value="ECO:0007669"/>
    <property type="project" value="InterPro"/>
</dbReference>
<protein>
    <recommendedName>
        <fullName evidence="2">Lipoyl-binding domain-containing protein</fullName>
    </recommendedName>
</protein>
<dbReference type="PROSITE" id="PS50968">
    <property type="entry name" value="BIOTINYL_LIPOYL"/>
    <property type="match status" value="1"/>
</dbReference>
<comment type="similarity">
    <text evidence="1">Belongs to the enoyl-CoA hydratase/isomerase family.</text>
</comment>
<dbReference type="Gene3D" id="3.90.226.10">
    <property type="entry name" value="2-enoyl-CoA Hydratase, Chain A, domain 1"/>
    <property type="match status" value="1"/>
</dbReference>
<dbReference type="SUPFAM" id="SSF52096">
    <property type="entry name" value="ClpP/crotonase"/>
    <property type="match status" value="1"/>
</dbReference>
<dbReference type="Proteomes" id="UP000468687">
    <property type="component" value="Unassembled WGS sequence"/>
</dbReference>